<feature type="compositionally biased region" description="Polar residues" evidence="1">
    <location>
        <begin position="586"/>
        <end position="601"/>
    </location>
</feature>
<feature type="compositionally biased region" description="Polar residues" evidence="1">
    <location>
        <begin position="555"/>
        <end position="578"/>
    </location>
</feature>
<dbReference type="EMBL" id="AGNL01047973">
    <property type="protein sequence ID" value="EJK46122.1"/>
    <property type="molecule type" value="Genomic_DNA"/>
</dbReference>
<gene>
    <name evidence="2" type="ORF">THAOC_35225</name>
</gene>
<feature type="compositionally biased region" description="Low complexity" evidence="1">
    <location>
        <begin position="186"/>
        <end position="225"/>
    </location>
</feature>
<feature type="region of interest" description="Disordered" evidence="1">
    <location>
        <begin position="404"/>
        <end position="448"/>
    </location>
</feature>
<organism evidence="2 3">
    <name type="scientific">Thalassiosira oceanica</name>
    <name type="common">Marine diatom</name>
    <dbReference type="NCBI Taxonomy" id="159749"/>
    <lineage>
        <taxon>Eukaryota</taxon>
        <taxon>Sar</taxon>
        <taxon>Stramenopiles</taxon>
        <taxon>Ochrophyta</taxon>
        <taxon>Bacillariophyta</taxon>
        <taxon>Coscinodiscophyceae</taxon>
        <taxon>Thalassiosirophycidae</taxon>
        <taxon>Thalassiosirales</taxon>
        <taxon>Thalassiosiraceae</taxon>
        <taxon>Thalassiosira</taxon>
    </lineage>
</organism>
<evidence type="ECO:0000313" key="2">
    <source>
        <dbReference type="EMBL" id="EJK46122.1"/>
    </source>
</evidence>
<proteinExistence type="predicted"/>
<feature type="compositionally biased region" description="Acidic residues" evidence="1">
    <location>
        <begin position="70"/>
        <end position="82"/>
    </location>
</feature>
<feature type="compositionally biased region" description="Basic and acidic residues" evidence="1">
    <location>
        <begin position="427"/>
        <end position="441"/>
    </location>
</feature>
<accession>K0RHM5</accession>
<comment type="caution">
    <text evidence="2">The sequence shown here is derived from an EMBL/GenBank/DDBJ whole genome shotgun (WGS) entry which is preliminary data.</text>
</comment>
<keyword evidence="3" id="KW-1185">Reference proteome</keyword>
<dbReference type="Proteomes" id="UP000266841">
    <property type="component" value="Unassembled WGS sequence"/>
</dbReference>
<evidence type="ECO:0000256" key="1">
    <source>
        <dbReference type="SAM" id="MobiDB-lite"/>
    </source>
</evidence>
<dbReference type="AlphaFoldDB" id="K0RHM5"/>
<feature type="compositionally biased region" description="Basic and acidic residues" evidence="1">
    <location>
        <begin position="19"/>
        <end position="28"/>
    </location>
</feature>
<feature type="region of interest" description="Disordered" evidence="1">
    <location>
        <begin position="180"/>
        <end position="306"/>
    </location>
</feature>
<feature type="compositionally biased region" description="Polar residues" evidence="1">
    <location>
        <begin position="229"/>
        <end position="255"/>
    </location>
</feature>
<feature type="region of interest" description="Disordered" evidence="1">
    <location>
        <begin position="555"/>
        <end position="611"/>
    </location>
</feature>
<reference evidence="2 3" key="1">
    <citation type="journal article" date="2012" name="Genome Biol.">
        <title>Genome and low-iron response of an oceanic diatom adapted to chronic iron limitation.</title>
        <authorList>
            <person name="Lommer M."/>
            <person name="Specht M."/>
            <person name="Roy A.S."/>
            <person name="Kraemer L."/>
            <person name="Andreson R."/>
            <person name="Gutowska M.A."/>
            <person name="Wolf J."/>
            <person name="Bergner S.V."/>
            <person name="Schilhabel M.B."/>
            <person name="Klostermeier U.C."/>
            <person name="Beiko R.G."/>
            <person name="Rosenstiel P."/>
            <person name="Hippler M."/>
            <person name="Laroche J."/>
        </authorList>
    </citation>
    <scope>NUCLEOTIDE SEQUENCE [LARGE SCALE GENOMIC DNA]</scope>
    <source>
        <strain evidence="2 3">CCMP1005</strain>
    </source>
</reference>
<feature type="compositionally biased region" description="Basic and acidic residues" evidence="1">
    <location>
        <begin position="52"/>
        <end position="69"/>
    </location>
</feature>
<sequence length="611" mass="63969">MPDSDDAATPPAPNPKAKAKVDADEKSASGDTELNATDDKLTSCGDAVGKAVGKDKFAPSGDSEPKADDGPQEADAAAEEAQLDTSGGVEEAGGNSATPSESAVVDNEGGSDDEQERFPQQLWDLVESETREGGMSAACGNRVIEWLPEGEMCQGVGRTSPNVDVPSGYFCSTRPPPLNTFNPRQATASSSATSTSWSSRCSPATSSAGANTSPSPASSTAGGSARPTRPSSTRTCSRIPTSSGGARSKCSNMKSTVVKRQPPPSSPSSTPGPGAGRGRRRRGRGGGRAGRQHCPGERGGDLPSQMVPGQIFGYPAASGEMVPMMMLPMPVAAGMMMSGGGENMPAGVRACMERMILGVGLGGDGGSSGGMWDMPMRDMPSMRDMQSQMVRDQMMGWGSTMGGLPSSGFSSHHGDGGGGDGGGSMMRDMHGSDMRDRDGMRQDMSQGGDNIDSILLKRASLNRLRETPGGMSDSGAFDRFGRPGPSVSQQQHDSIRRFAGYSAHHYDQLNGGPGGMYYSRAERRQIPEAYDDRNAVEIMRRLRNEYGRSQGYQTNYMANQGFGSPSGRTNQDGQGSSGHDQRDHSSSGQSTGFGCSSQPMGGQSYYEQGRR</sequence>
<feature type="region of interest" description="Disordered" evidence="1">
    <location>
        <begin position="1"/>
        <end position="123"/>
    </location>
</feature>
<name>K0RHM5_THAOC</name>
<protein>
    <submittedName>
        <fullName evidence="2">Uncharacterized protein</fullName>
    </submittedName>
</protein>
<evidence type="ECO:0000313" key="3">
    <source>
        <dbReference type="Proteomes" id="UP000266841"/>
    </source>
</evidence>